<name>A0ACC4APB4_POPAL</name>
<proteinExistence type="predicted"/>
<organism evidence="1 2">
    <name type="scientific">Populus alba</name>
    <name type="common">White poplar</name>
    <dbReference type="NCBI Taxonomy" id="43335"/>
    <lineage>
        <taxon>Eukaryota</taxon>
        <taxon>Viridiplantae</taxon>
        <taxon>Streptophyta</taxon>
        <taxon>Embryophyta</taxon>
        <taxon>Tracheophyta</taxon>
        <taxon>Spermatophyta</taxon>
        <taxon>Magnoliopsida</taxon>
        <taxon>eudicotyledons</taxon>
        <taxon>Gunneridae</taxon>
        <taxon>Pentapetalae</taxon>
        <taxon>rosids</taxon>
        <taxon>fabids</taxon>
        <taxon>Malpighiales</taxon>
        <taxon>Salicaceae</taxon>
        <taxon>Saliceae</taxon>
        <taxon>Populus</taxon>
    </lineage>
</organism>
<reference evidence="1 2" key="1">
    <citation type="journal article" date="2024" name="Plant Biotechnol. J.">
        <title>Genome and CRISPR/Cas9 system of a widespread forest tree (Populus alba) in the world.</title>
        <authorList>
            <person name="Liu Y.J."/>
            <person name="Jiang P.F."/>
            <person name="Han X.M."/>
            <person name="Li X.Y."/>
            <person name="Wang H.M."/>
            <person name="Wang Y.J."/>
            <person name="Wang X.X."/>
            <person name="Zeng Q.Y."/>
        </authorList>
    </citation>
    <scope>NUCLEOTIDE SEQUENCE [LARGE SCALE GENOMIC DNA]</scope>
    <source>
        <strain evidence="2">cv. PAL-ZL1</strain>
    </source>
</reference>
<gene>
    <name evidence="1" type="ORF">D5086_030744</name>
</gene>
<protein>
    <submittedName>
        <fullName evidence="1">Uncharacterized protein</fullName>
    </submittedName>
</protein>
<evidence type="ECO:0000313" key="2">
    <source>
        <dbReference type="Proteomes" id="UP000309997"/>
    </source>
</evidence>
<comment type="caution">
    <text evidence="1">The sequence shown here is derived from an EMBL/GenBank/DDBJ whole genome shotgun (WGS) entry which is preliminary data.</text>
</comment>
<accession>A0ACC4APB4</accession>
<dbReference type="Proteomes" id="UP000309997">
    <property type="component" value="Unassembled WGS sequence"/>
</dbReference>
<dbReference type="EMBL" id="RCHU02000017">
    <property type="protein sequence ID" value="KAL3568093.1"/>
    <property type="molecule type" value="Genomic_DNA"/>
</dbReference>
<evidence type="ECO:0000313" key="1">
    <source>
        <dbReference type="EMBL" id="KAL3568093.1"/>
    </source>
</evidence>
<keyword evidence="2" id="KW-1185">Reference proteome</keyword>
<sequence>MEKIQAEWASDPIGVKSQYQISVDRRKMMGSRAEQSRAEQNRTEHIGMPQNRGVVHKMYKEVSDQRLAKV</sequence>